<dbReference type="PROSITE" id="PS50893">
    <property type="entry name" value="ABC_TRANSPORTER_2"/>
    <property type="match status" value="1"/>
</dbReference>
<keyword evidence="2" id="KW-0547">Nucleotide-binding</keyword>
<name>A0ABP9T019_9ACTN</name>
<comment type="caution">
    <text evidence="5">The sequence shown here is derived from an EMBL/GenBank/DDBJ whole genome shotgun (WGS) entry which is preliminary data.</text>
</comment>
<protein>
    <recommendedName>
        <fullName evidence="4">ABC transporter domain-containing protein</fullName>
    </recommendedName>
</protein>
<organism evidence="5 6">
    <name type="scientific">Streptomyces thinghirensis</name>
    <dbReference type="NCBI Taxonomy" id="551547"/>
    <lineage>
        <taxon>Bacteria</taxon>
        <taxon>Bacillati</taxon>
        <taxon>Actinomycetota</taxon>
        <taxon>Actinomycetes</taxon>
        <taxon>Kitasatosporales</taxon>
        <taxon>Streptomycetaceae</taxon>
        <taxon>Streptomyces</taxon>
    </lineage>
</organism>
<dbReference type="RefSeq" id="WP_345626865.1">
    <property type="nucleotide sequence ID" value="NZ_BAABJR010000002.1"/>
</dbReference>
<keyword evidence="1" id="KW-0813">Transport</keyword>
<dbReference type="PANTHER" id="PTHR24220">
    <property type="entry name" value="IMPORT ATP-BINDING PROTEIN"/>
    <property type="match status" value="1"/>
</dbReference>
<dbReference type="PANTHER" id="PTHR24220:SF648">
    <property type="entry name" value="ABC TRANSPORTER ATP-BINDING PROTEIN YTRE"/>
    <property type="match status" value="1"/>
</dbReference>
<dbReference type="Pfam" id="PF00005">
    <property type="entry name" value="ABC_tran"/>
    <property type="match status" value="1"/>
</dbReference>
<dbReference type="InterPro" id="IPR017911">
    <property type="entry name" value="MacB-like_ATP-bd"/>
</dbReference>
<evidence type="ECO:0000256" key="3">
    <source>
        <dbReference type="ARBA" id="ARBA00022840"/>
    </source>
</evidence>
<reference evidence="6" key="1">
    <citation type="journal article" date="2019" name="Int. J. Syst. Evol. Microbiol.">
        <title>The Global Catalogue of Microorganisms (GCM) 10K type strain sequencing project: providing services to taxonomists for standard genome sequencing and annotation.</title>
        <authorList>
            <consortium name="The Broad Institute Genomics Platform"/>
            <consortium name="The Broad Institute Genome Sequencing Center for Infectious Disease"/>
            <person name="Wu L."/>
            <person name="Ma J."/>
        </authorList>
    </citation>
    <scope>NUCLEOTIDE SEQUENCE [LARGE SCALE GENOMIC DNA]</scope>
    <source>
        <strain evidence="6">JCM 18306</strain>
    </source>
</reference>
<feature type="domain" description="ABC transporter" evidence="4">
    <location>
        <begin position="11"/>
        <end position="231"/>
    </location>
</feature>
<keyword evidence="3" id="KW-0067">ATP-binding</keyword>
<dbReference type="Gene3D" id="3.40.50.300">
    <property type="entry name" value="P-loop containing nucleotide triphosphate hydrolases"/>
    <property type="match status" value="1"/>
</dbReference>
<dbReference type="InterPro" id="IPR003439">
    <property type="entry name" value="ABC_transporter-like_ATP-bd"/>
</dbReference>
<evidence type="ECO:0000313" key="6">
    <source>
        <dbReference type="Proteomes" id="UP001499878"/>
    </source>
</evidence>
<keyword evidence="6" id="KW-1185">Reference proteome</keyword>
<dbReference type="SUPFAM" id="SSF52540">
    <property type="entry name" value="P-loop containing nucleoside triphosphate hydrolases"/>
    <property type="match status" value="1"/>
</dbReference>
<evidence type="ECO:0000259" key="4">
    <source>
        <dbReference type="PROSITE" id="PS50893"/>
    </source>
</evidence>
<accession>A0ABP9T019</accession>
<dbReference type="InterPro" id="IPR015854">
    <property type="entry name" value="ABC_transpr_LolD-like"/>
</dbReference>
<dbReference type="Proteomes" id="UP001499878">
    <property type="component" value="Unassembled WGS sequence"/>
</dbReference>
<gene>
    <name evidence="5" type="ORF">GCM10023323_10110</name>
</gene>
<dbReference type="SMART" id="SM00382">
    <property type="entry name" value="AAA"/>
    <property type="match status" value="1"/>
</dbReference>
<dbReference type="InterPro" id="IPR003593">
    <property type="entry name" value="AAA+_ATPase"/>
</dbReference>
<evidence type="ECO:0000313" key="5">
    <source>
        <dbReference type="EMBL" id="GAA5204920.1"/>
    </source>
</evidence>
<evidence type="ECO:0000256" key="2">
    <source>
        <dbReference type="ARBA" id="ARBA00022741"/>
    </source>
</evidence>
<sequence length="232" mass="25353">MTAISTAPLLLDLRDVVRSFRSVSGEQLNVLQGVSLTVEAGSSHAVLGRSGSGKSTLMAILGLLDQADSGAYTVSGQDTAGLRDHEQARLRATFFGFVYQRFLLLPHLTALQNVELALIHSTNWRQRQRREAALEALTRVGLQDRADHRPSQLSGGEQQRTAIARALARTPRVLLADEPTGALDESTADDVMSWLLSLCREQNIALVTVTHDPQVARRMDTTHHLVAGRWAS</sequence>
<dbReference type="CDD" id="cd03255">
    <property type="entry name" value="ABC_MJ0796_LolCDE_FtsE"/>
    <property type="match status" value="1"/>
</dbReference>
<proteinExistence type="predicted"/>
<dbReference type="InterPro" id="IPR027417">
    <property type="entry name" value="P-loop_NTPase"/>
</dbReference>
<dbReference type="EMBL" id="BAABJR010000002">
    <property type="protein sequence ID" value="GAA5204920.1"/>
    <property type="molecule type" value="Genomic_DNA"/>
</dbReference>
<evidence type="ECO:0000256" key="1">
    <source>
        <dbReference type="ARBA" id="ARBA00022448"/>
    </source>
</evidence>